<dbReference type="OrthoDB" id="5516249at2"/>
<sequence length="134" mass="15297">MSSPDRRSANRSAIELSVEYKRLNTFFADYTRNISKGGTFIRTDRPLGLGTEFIFALRIRGLDEPLRIRGRVKWVVLPEEAGGDRQPGMGIEFQWNNDTERLDTERVVERLMTSELGEVLAARLLGKKVDDLAR</sequence>
<dbReference type="NCBIfam" id="TIGR02266">
    <property type="entry name" value="gmx_TIGR02266"/>
    <property type="match status" value="1"/>
</dbReference>
<reference evidence="2 3" key="1">
    <citation type="submission" date="2015-07" db="EMBL/GenBank/DDBJ databases">
        <title>Genome analysis of myxobacterium Chondromyces crocatus Cm c5 reveals a high potential for natural compound synthesis and the genetic basis for the loss of fruiting body formation.</title>
        <authorList>
            <person name="Zaburannyi N."/>
            <person name="Bunk B."/>
            <person name="Maier J."/>
            <person name="Overmann J."/>
            <person name="Mueller R."/>
        </authorList>
    </citation>
    <scope>NUCLEOTIDE SEQUENCE [LARGE SCALE GENOMIC DNA]</scope>
    <source>
        <strain evidence="2 3">Cm c5</strain>
    </source>
</reference>
<name>A0A0K1ER55_CHOCO</name>
<dbReference type="Proteomes" id="UP000067626">
    <property type="component" value="Chromosome"/>
</dbReference>
<accession>A0A0K1ER55</accession>
<dbReference type="EMBL" id="CP012159">
    <property type="protein sequence ID" value="AKT43127.1"/>
    <property type="molecule type" value="Genomic_DNA"/>
</dbReference>
<dbReference type="InterPro" id="IPR009875">
    <property type="entry name" value="PilZ_domain"/>
</dbReference>
<evidence type="ECO:0000259" key="1">
    <source>
        <dbReference type="Pfam" id="PF07238"/>
    </source>
</evidence>
<evidence type="ECO:0000313" key="2">
    <source>
        <dbReference type="EMBL" id="AKT43127.1"/>
    </source>
</evidence>
<keyword evidence="3" id="KW-1185">Reference proteome</keyword>
<dbReference type="STRING" id="52.CMC5_073550"/>
<dbReference type="GO" id="GO:0035438">
    <property type="term" value="F:cyclic-di-GMP binding"/>
    <property type="evidence" value="ECO:0007669"/>
    <property type="project" value="InterPro"/>
</dbReference>
<organism evidence="2 3">
    <name type="scientific">Chondromyces crocatus</name>
    <dbReference type="NCBI Taxonomy" id="52"/>
    <lineage>
        <taxon>Bacteria</taxon>
        <taxon>Pseudomonadati</taxon>
        <taxon>Myxococcota</taxon>
        <taxon>Polyangia</taxon>
        <taxon>Polyangiales</taxon>
        <taxon>Polyangiaceae</taxon>
        <taxon>Chondromyces</taxon>
    </lineage>
</organism>
<dbReference type="Gene3D" id="2.40.10.220">
    <property type="entry name" value="predicted glycosyltransferase like domains"/>
    <property type="match status" value="1"/>
</dbReference>
<dbReference type="KEGG" id="ccro:CMC5_073550"/>
<gene>
    <name evidence="2" type="primary">pilZ</name>
    <name evidence="2" type="ORF">CMC5_073550</name>
</gene>
<feature type="domain" description="PilZ" evidence="1">
    <location>
        <begin position="5"/>
        <end position="101"/>
    </location>
</feature>
<evidence type="ECO:0000313" key="3">
    <source>
        <dbReference type="Proteomes" id="UP000067626"/>
    </source>
</evidence>
<proteinExistence type="predicted"/>
<dbReference type="RefSeq" id="WP_050434649.1">
    <property type="nucleotide sequence ID" value="NZ_CP012159.1"/>
</dbReference>
<dbReference type="InterPro" id="IPR011752">
    <property type="entry name" value="PilV_Myxo-type"/>
</dbReference>
<dbReference type="Pfam" id="PF07238">
    <property type="entry name" value="PilZ"/>
    <property type="match status" value="1"/>
</dbReference>
<protein>
    <submittedName>
        <fullName evidence="2">Pilus assembly protein PilZ</fullName>
    </submittedName>
</protein>
<dbReference type="AlphaFoldDB" id="A0A0K1ER55"/>
<dbReference type="SUPFAM" id="SSF141371">
    <property type="entry name" value="PilZ domain-like"/>
    <property type="match status" value="1"/>
</dbReference>